<dbReference type="Pfam" id="PF05359">
    <property type="entry name" value="DUF748"/>
    <property type="match status" value="1"/>
</dbReference>
<proteinExistence type="predicted"/>
<dbReference type="EMBL" id="FRAA01000012">
    <property type="protein sequence ID" value="SHK92282.1"/>
    <property type="molecule type" value="Genomic_DNA"/>
</dbReference>
<dbReference type="PANTHER" id="PTHR30441">
    <property type="entry name" value="DUF748 DOMAIN-CONTAINING PROTEIN"/>
    <property type="match status" value="1"/>
</dbReference>
<sequence>MLKHKKTILICFAILVIGLRLSLPFIIKNQFEKGINQLPQYRCNISDIDLILYRGSLMIDSLEVFITTNEVEEPFVNLPLTDISIEWSALFDGAIVGEIFLQDPKLNFNDGEKESEQQAGDADWTQPILDMIPVRINRFEIKNGSLNFENKTSSPPVNLSITNWDLIATNLTNATDNTEQLPSSLTTSANIFDSGKARISGNLNIIKKMPDMDLSYKLESIDLTETNDFTKAYASFDFEKGYFAIIGEYAMRDGKIKGYIKPVLEHVKILDMNEDKGTLNTLWQAFIGGITELTENQKKDQTATKVTLSGDVSNVDTDVLDIITNLFKNGFIEAFDKEIENTVDFKDVPKE</sequence>
<evidence type="ECO:0000313" key="1">
    <source>
        <dbReference type="EMBL" id="SHK92282.1"/>
    </source>
</evidence>
<dbReference type="InterPro" id="IPR008023">
    <property type="entry name" value="DUF748"/>
</dbReference>
<dbReference type="PANTHER" id="PTHR30441:SF8">
    <property type="entry name" value="DUF748 DOMAIN-CONTAINING PROTEIN"/>
    <property type="match status" value="1"/>
</dbReference>
<gene>
    <name evidence="1" type="ORF">SAMN04488028_1124</name>
</gene>
<protein>
    <recommendedName>
        <fullName evidence="3">DUF748 domain-containing protein</fullName>
    </recommendedName>
</protein>
<accession>A0A1M6WET9</accession>
<keyword evidence="2" id="KW-1185">Reference proteome</keyword>
<dbReference type="InterPro" id="IPR052894">
    <property type="entry name" value="AsmA-related"/>
</dbReference>
<name>A0A1M6WET9_REIAG</name>
<organism evidence="1 2">
    <name type="scientific">Reichenbachiella agariperforans</name>
    <dbReference type="NCBI Taxonomy" id="156994"/>
    <lineage>
        <taxon>Bacteria</taxon>
        <taxon>Pseudomonadati</taxon>
        <taxon>Bacteroidota</taxon>
        <taxon>Cytophagia</taxon>
        <taxon>Cytophagales</taxon>
        <taxon>Reichenbachiellaceae</taxon>
        <taxon>Reichenbachiella</taxon>
    </lineage>
</organism>
<dbReference type="Proteomes" id="UP000184474">
    <property type="component" value="Unassembled WGS sequence"/>
</dbReference>
<dbReference type="RefSeq" id="WP_084190676.1">
    <property type="nucleotide sequence ID" value="NZ_FRAA01000012.1"/>
</dbReference>
<dbReference type="GO" id="GO:0005886">
    <property type="term" value="C:plasma membrane"/>
    <property type="evidence" value="ECO:0007669"/>
    <property type="project" value="TreeGrafter"/>
</dbReference>
<dbReference type="STRING" id="156994.SAMN04488028_1124"/>
<evidence type="ECO:0008006" key="3">
    <source>
        <dbReference type="Google" id="ProtNLM"/>
    </source>
</evidence>
<dbReference type="AlphaFoldDB" id="A0A1M6WET9"/>
<dbReference type="GO" id="GO:0090313">
    <property type="term" value="P:regulation of protein targeting to membrane"/>
    <property type="evidence" value="ECO:0007669"/>
    <property type="project" value="TreeGrafter"/>
</dbReference>
<evidence type="ECO:0000313" key="2">
    <source>
        <dbReference type="Proteomes" id="UP000184474"/>
    </source>
</evidence>
<reference evidence="2" key="1">
    <citation type="submission" date="2016-11" db="EMBL/GenBank/DDBJ databases">
        <authorList>
            <person name="Varghese N."/>
            <person name="Submissions S."/>
        </authorList>
    </citation>
    <scope>NUCLEOTIDE SEQUENCE [LARGE SCALE GENOMIC DNA]</scope>
    <source>
        <strain evidence="2">DSM 26134</strain>
    </source>
</reference>